<organism evidence="1 2">
    <name type="scientific">Faecalimonas umbilicata</name>
    <dbReference type="NCBI Taxonomy" id="1912855"/>
    <lineage>
        <taxon>Bacteria</taxon>
        <taxon>Bacillati</taxon>
        <taxon>Bacillota</taxon>
        <taxon>Clostridia</taxon>
        <taxon>Lachnospirales</taxon>
        <taxon>Lachnospiraceae</taxon>
        <taxon>Faecalimonas</taxon>
    </lineage>
</organism>
<dbReference type="EMBL" id="BHEO01000005">
    <property type="protein sequence ID" value="GBU04825.1"/>
    <property type="molecule type" value="Genomic_DNA"/>
</dbReference>
<gene>
    <name evidence="1" type="ORF">FAEUMB_13660</name>
</gene>
<accession>A0ABQ0QWR3</accession>
<sequence>MGYIIIGRFTKIIDRINKETVKNLDKNPKNVIIKRTGKYELKVGIEL</sequence>
<evidence type="ECO:0000313" key="2">
    <source>
        <dbReference type="Proteomes" id="UP000702954"/>
    </source>
</evidence>
<reference evidence="1 2" key="1">
    <citation type="journal article" date="2018" name="Int. J. Syst. Evol. Microbiol.">
        <title>Draft Genome Sequence of Faecalimonas umbilicata JCM 30896T, an Acetate-Producing Bacterium Isolated from Human Feces.</title>
        <authorList>
            <person name="Sakamoto M."/>
            <person name="Ikeyama N."/>
            <person name="Yuki M."/>
            <person name="Ohkuma M."/>
        </authorList>
    </citation>
    <scope>NUCLEOTIDE SEQUENCE [LARGE SCALE GENOMIC DNA]</scope>
    <source>
        <strain evidence="1 2">EGH7</strain>
    </source>
</reference>
<proteinExistence type="predicted"/>
<keyword evidence="2" id="KW-1185">Reference proteome</keyword>
<evidence type="ECO:0000313" key="1">
    <source>
        <dbReference type="EMBL" id="GBU04825.1"/>
    </source>
</evidence>
<comment type="caution">
    <text evidence="1">The sequence shown here is derived from an EMBL/GenBank/DDBJ whole genome shotgun (WGS) entry which is preliminary data.</text>
</comment>
<name>A0ABQ0QWR3_9FIRM</name>
<protein>
    <submittedName>
        <fullName evidence="1">Uncharacterized protein</fullName>
    </submittedName>
</protein>
<dbReference type="Proteomes" id="UP000702954">
    <property type="component" value="Unassembled WGS sequence"/>
</dbReference>